<protein>
    <submittedName>
        <fullName evidence="1">Uncharacterized protein</fullName>
    </submittedName>
</protein>
<accession>A0A0E9Q195</accession>
<dbReference type="EMBL" id="GBXM01098315">
    <property type="protein sequence ID" value="JAH10262.1"/>
    <property type="molecule type" value="Transcribed_RNA"/>
</dbReference>
<name>A0A0E9Q195_ANGAN</name>
<sequence length="28" mass="3584">MATRQGMCMWTCVLRRRWIRPYERIRTI</sequence>
<dbReference type="AlphaFoldDB" id="A0A0E9Q195"/>
<evidence type="ECO:0000313" key="1">
    <source>
        <dbReference type="EMBL" id="JAH10262.1"/>
    </source>
</evidence>
<reference evidence="1" key="1">
    <citation type="submission" date="2014-11" db="EMBL/GenBank/DDBJ databases">
        <authorList>
            <person name="Amaro Gonzalez C."/>
        </authorList>
    </citation>
    <scope>NUCLEOTIDE SEQUENCE</scope>
</reference>
<reference evidence="1" key="2">
    <citation type="journal article" date="2015" name="Fish Shellfish Immunol.">
        <title>Early steps in the European eel (Anguilla anguilla)-Vibrio vulnificus interaction in the gills: Role of the RtxA13 toxin.</title>
        <authorList>
            <person name="Callol A."/>
            <person name="Pajuelo D."/>
            <person name="Ebbesson L."/>
            <person name="Teles M."/>
            <person name="MacKenzie S."/>
            <person name="Amaro C."/>
        </authorList>
    </citation>
    <scope>NUCLEOTIDE SEQUENCE</scope>
</reference>
<organism evidence="1">
    <name type="scientific">Anguilla anguilla</name>
    <name type="common">European freshwater eel</name>
    <name type="synonym">Muraena anguilla</name>
    <dbReference type="NCBI Taxonomy" id="7936"/>
    <lineage>
        <taxon>Eukaryota</taxon>
        <taxon>Metazoa</taxon>
        <taxon>Chordata</taxon>
        <taxon>Craniata</taxon>
        <taxon>Vertebrata</taxon>
        <taxon>Euteleostomi</taxon>
        <taxon>Actinopterygii</taxon>
        <taxon>Neopterygii</taxon>
        <taxon>Teleostei</taxon>
        <taxon>Anguilliformes</taxon>
        <taxon>Anguillidae</taxon>
        <taxon>Anguilla</taxon>
    </lineage>
</organism>
<proteinExistence type="predicted"/>